<dbReference type="InterPro" id="IPR020631">
    <property type="entry name" value="THF_DH/CycHdrlase_NAD-bd_dom"/>
</dbReference>
<accession>A0A1Q6RB15</accession>
<dbReference type="Gene3D" id="3.40.50.720">
    <property type="entry name" value="NAD(P)-binding Rossmann-like Domain"/>
    <property type="match status" value="1"/>
</dbReference>
<dbReference type="EC" id="3.5.4.9" evidence="11"/>
<feature type="binding site" evidence="11">
    <location>
        <position position="231"/>
    </location>
    <ligand>
        <name>NADP(+)</name>
        <dbReference type="ChEBI" id="CHEBI:58349"/>
    </ligand>
</feature>
<dbReference type="RefSeq" id="WP_303679186.1">
    <property type="nucleotide sequence ID" value="NZ_CAUEMR010000006.1"/>
</dbReference>
<dbReference type="UniPathway" id="UPA00193"/>
<dbReference type="GO" id="GO:0000105">
    <property type="term" value="P:L-histidine biosynthetic process"/>
    <property type="evidence" value="ECO:0007669"/>
    <property type="project" value="UniProtKB-KW"/>
</dbReference>
<dbReference type="InterPro" id="IPR000672">
    <property type="entry name" value="THF_DH/CycHdrlase"/>
</dbReference>
<dbReference type="EMBL" id="MNTG01000001">
    <property type="protein sequence ID" value="OLA39526.1"/>
    <property type="molecule type" value="Genomic_DNA"/>
</dbReference>
<keyword evidence="5 11" id="KW-0378">Hydrolase</keyword>
<evidence type="ECO:0000256" key="6">
    <source>
        <dbReference type="ARBA" id="ARBA00022857"/>
    </source>
</evidence>
<dbReference type="InterPro" id="IPR036291">
    <property type="entry name" value="NAD(P)-bd_dom_sf"/>
</dbReference>
<evidence type="ECO:0000256" key="5">
    <source>
        <dbReference type="ARBA" id="ARBA00022801"/>
    </source>
</evidence>
<dbReference type="CDD" id="cd01080">
    <property type="entry name" value="NAD_bind_m-THF_DH_Cyclohyd"/>
    <property type="match status" value="1"/>
</dbReference>
<keyword evidence="10 11" id="KW-0511">Multifunctional enzyme</keyword>
<dbReference type="Pfam" id="PF02882">
    <property type="entry name" value="THF_DHG_CYH_C"/>
    <property type="match status" value="1"/>
</dbReference>
<comment type="pathway">
    <text evidence="1 11">One-carbon metabolism; tetrahydrofolate interconversion.</text>
</comment>
<dbReference type="FunFam" id="3.40.50.720:FF:000094">
    <property type="entry name" value="Bifunctional protein FolD"/>
    <property type="match status" value="1"/>
</dbReference>
<comment type="caution">
    <text evidence="11">Lacks conserved residue(s) required for the propagation of feature annotation.</text>
</comment>
<comment type="function">
    <text evidence="11">Catalyzes the oxidation of 5,10-methylenetetrahydrofolate to 5,10-methenyltetrahydrofolate and then the hydrolysis of 5,10-methenyltetrahydrofolate to 10-formyltetrahydrofolate.</text>
</comment>
<comment type="similarity">
    <text evidence="11">Belongs to the tetrahydrofolate dehydrogenase/cyclohydrolase family.</text>
</comment>
<name>A0A1Q6RB15_9FIRM</name>
<comment type="catalytic activity">
    <reaction evidence="11">
        <text>(6R)-5,10-methenyltetrahydrofolate + H2O = (6R)-10-formyltetrahydrofolate + H(+)</text>
        <dbReference type="Rhea" id="RHEA:23700"/>
        <dbReference type="ChEBI" id="CHEBI:15377"/>
        <dbReference type="ChEBI" id="CHEBI:15378"/>
        <dbReference type="ChEBI" id="CHEBI:57455"/>
        <dbReference type="ChEBI" id="CHEBI:195366"/>
        <dbReference type="EC" id="3.5.4.9"/>
    </reaction>
</comment>
<proteinExistence type="inferred from homology"/>
<dbReference type="AlphaFoldDB" id="A0A1Q6RB15"/>
<keyword evidence="9 11" id="KW-0486">Methionine biosynthesis</keyword>
<feature type="domain" description="Tetrahydrofolate dehydrogenase/cyclohydrolase catalytic" evidence="12">
    <location>
        <begin position="6"/>
        <end position="120"/>
    </location>
</feature>
<dbReference type="Pfam" id="PF00763">
    <property type="entry name" value="THF_DHG_CYH"/>
    <property type="match status" value="1"/>
</dbReference>
<feature type="binding site" evidence="11">
    <location>
        <begin position="165"/>
        <end position="167"/>
    </location>
    <ligand>
        <name>NADP(+)</name>
        <dbReference type="ChEBI" id="CHEBI:58349"/>
    </ligand>
</feature>
<keyword evidence="7 11" id="KW-0560">Oxidoreductase</keyword>
<reference evidence="14 15" key="1">
    <citation type="journal article" date="2016" name="Nat. Biotechnol.">
        <title>Measurement of bacterial replication rates in microbial communities.</title>
        <authorList>
            <person name="Brown C.T."/>
            <person name="Olm M.R."/>
            <person name="Thomas B.C."/>
            <person name="Banfield J.F."/>
        </authorList>
    </citation>
    <scope>NUCLEOTIDE SEQUENCE [LARGE SCALE GENOMIC DNA]</scope>
    <source>
        <strain evidence="14">46_33</strain>
    </source>
</reference>
<dbReference type="GO" id="GO:0035999">
    <property type="term" value="P:tetrahydrofolate interconversion"/>
    <property type="evidence" value="ECO:0007669"/>
    <property type="project" value="UniProtKB-UniRule"/>
</dbReference>
<dbReference type="InterPro" id="IPR020630">
    <property type="entry name" value="THF_DH/CycHdrlase_cat_dom"/>
</dbReference>
<dbReference type="Gene3D" id="3.40.50.10860">
    <property type="entry name" value="Leucine Dehydrogenase, chain A, domain 1"/>
    <property type="match status" value="1"/>
</dbReference>
<evidence type="ECO:0000256" key="7">
    <source>
        <dbReference type="ARBA" id="ARBA00023002"/>
    </source>
</evidence>
<dbReference type="HAMAP" id="MF_01576">
    <property type="entry name" value="THF_DHG_CYH"/>
    <property type="match status" value="1"/>
</dbReference>
<evidence type="ECO:0000313" key="15">
    <source>
        <dbReference type="Proteomes" id="UP000186777"/>
    </source>
</evidence>
<keyword evidence="4 11" id="KW-0658">Purine biosynthesis</keyword>
<dbReference type="PANTHER" id="PTHR48099">
    <property type="entry name" value="C-1-TETRAHYDROFOLATE SYNTHASE, CYTOPLASMIC-RELATED"/>
    <property type="match status" value="1"/>
</dbReference>
<evidence type="ECO:0000259" key="13">
    <source>
        <dbReference type="Pfam" id="PF02882"/>
    </source>
</evidence>
<dbReference type="Proteomes" id="UP000186777">
    <property type="component" value="Unassembled WGS sequence"/>
</dbReference>
<keyword evidence="6 11" id="KW-0521">NADP</keyword>
<evidence type="ECO:0000313" key="14">
    <source>
        <dbReference type="EMBL" id="OLA39526.1"/>
    </source>
</evidence>
<keyword evidence="3 11" id="KW-0028">Amino-acid biosynthesis</keyword>
<evidence type="ECO:0000256" key="3">
    <source>
        <dbReference type="ARBA" id="ARBA00022605"/>
    </source>
</evidence>
<comment type="caution">
    <text evidence="14">The sequence shown here is derived from an EMBL/GenBank/DDBJ whole genome shotgun (WGS) entry which is preliminary data.</text>
</comment>
<dbReference type="EC" id="1.5.1.5" evidence="11"/>
<protein>
    <recommendedName>
        <fullName evidence="11">Bifunctional protein FolD</fullName>
    </recommendedName>
    <domain>
        <recommendedName>
            <fullName evidence="11">Methylenetetrahydrofolate dehydrogenase</fullName>
            <ecNumber evidence="11">1.5.1.5</ecNumber>
        </recommendedName>
    </domain>
    <domain>
        <recommendedName>
            <fullName evidence="11">Methenyltetrahydrofolate cyclohydrolase</fullName>
            <ecNumber evidence="11">3.5.4.9</ecNumber>
        </recommendedName>
    </domain>
</protein>
<evidence type="ECO:0000256" key="10">
    <source>
        <dbReference type="ARBA" id="ARBA00023268"/>
    </source>
</evidence>
<evidence type="ECO:0000256" key="8">
    <source>
        <dbReference type="ARBA" id="ARBA00023102"/>
    </source>
</evidence>
<evidence type="ECO:0000256" key="4">
    <source>
        <dbReference type="ARBA" id="ARBA00022755"/>
    </source>
</evidence>
<evidence type="ECO:0000256" key="1">
    <source>
        <dbReference type="ARBA" id="ARBA00004777"/>
    </source>
</evidence>
<evidence type="ECO:0000256" key="11">
    <source>
        <dbReference type="HAMAP-Rule" id="MF_01576"/>
    </source>
</evidence>
<dbReference type="PRINTS" id="PR00085">
    <property type="entry name" value="THFDHDRGNASE"/>
</dbReference>
<dbReference type="SUPFAM" id="SSF51735">
    <property type="entry name" value="NAD(P)-binding Rossmann-fold domains"/>
    <property type="match status" value="1"/>
</dbReference>
<dbReference type="SUPFAM" id="SSF53223">
    <property type="entry name" value="Aminoacid dehydrogenase-like, N-terminal domain"/>
    <property type="match status" value="1"/>
</dbReference>
<dbReference type="GO" id="GO:0005829">
    <property type="term" value="C:cytosol"/>
    <property type="evidence" value="ECO:0007669"/>
    <property type="project" value="TreeGrafter"/>
</dbReference>
<dbReference type="GO" id="GO:0004477">
    <property type="term" value="F:methenyltetrahydrofolate cyclohydrolase activity"/>
    <property type="evidence" value="ECO:0007669"/>
    <property type="project" value="UniProtKB-UniRule"/>
</dbReference>
<dbReference type="STRING" id="626940.BHW43_01185"/>
<feature type="domain" description="Tetrahydrofolate dehydrogenase/cyclohydrolase NAD(P)-binding" evidence="13">
    <location>
        <begin position="139"/>
        <end position="272"/>
    </location>
</feature>
<evidence type="ECO:0000256" key="2">
    <source>
        <dbReference type="ARBA" id="ARBA00022563"/>
    </source>
</evidence>
<dbReference type="GO" id="GO:0006164">
    <property type="term" value="P:purine nucleotide biosynthetic process"/>
    <property type="evidence" value="ECO:0007669"/>
    <property type="project" value="UniProtKB-KW"/>
</dbReference>
<sequence length="276" mass="29452">METVLMRGKPVADVYREAIAKKIAVAKQHDLVVTLAILVVGDDPASHVYKDRLVKLIESLGGAAKVITCPADTPEEEVISIIKKLNRNRYVSGIMPMMPMPKHINSDNVGAAVSPNKDVDCLNPQNIGDVFMGRSRFAACTPRACMATLAHYGIELEGKNVVVIGRSNVVGKPVSVLLLQQNATVTICHSRTRNLPEILKQADVIVAAVGKACFVKPEMVKEGVVIVDVGINAVDGKLVGDVDPAVAEKASAFTPVPGGIGVVSNMMVMECLTRHI</sequence>
<evidence type="ECO:0000259" key="12">
    <source>
        <dbReference type="Pfam" id="PF00763"/>
    </source>
</evidence>
<keyword evidence="2 11" id="KW-0554">One-carbon metabolism</keyword>
<dbReference type="InterPro" id="IPR046346">
    <property type="entry name" value="Aminoacid_DH-like_N_sf"/>
</dbReference>
<evidence type="ECO:0000256" key="9">
    <source>
        <dbReference type="ARBA" id="ARBA00023167"/>
    </source>
</evidence>
<gene>
    <name evidence="11" type="primary">folD</name>
    <name evidence="14" type="ORF">BHW43_01185</name>
</gene>
<dbReference type="GO" id="GO:0004488">
    <property type="term" value="F:methylenetetrahydrofolate dehydrogenase (NADP+) activity"/>
    <property type="evidence" value="ECO:0007669"/>
    <property type="project" value="UniProtKB-UniRule"/>
</dbReference>
<comment type="subunit">
    <text evidence="11">Homodimer.</text>
</comment>
<dbReference type="PANTHER" id="PTHR48099:SF5">
    <property type="entry name" value="C-1-TETRAHYDROFOLATE SYNTHASE, CYTOPLASMIC"/>
    <property type="match status" value="1"/>
</dbReference>
<organism evidence="14 15">
    <name type="scientific">Phascolarctobacterium succinatutens</name>
    <dbReference type="NCBI Taxonomy" id="626940"/>
    <lineage>
        <taxon>Bacteria</taxon>
        <taxon>Bacillati</taxon>
        <taxon>Bacillota</taxon>
        <taxon>Negativicutes</taxon>
        <taxon>Acidaminococcales</taxon>
        <taxon>Acidaminococcaceae</taxon>
        <taxon>Phascolarctobacterium</taxon>
    </lineage>
</organism>
<keyword evidence="8 11" id="KW-0368">Histidine biosynthesis</keyword>
<comment type="catalytic activity">
    <reaction evidence="11">
        <text>(6R)-5,10-methylene-5,6,7,8-tetrahydrofolate + NADP(+) = (6R)-5,10-methenyltetrahydrofolate + NADPH</text>
        <dbReference type="Rhea" id="RHEA:22812"/>
        <dbReference type="ChEBI" id="CHEBI:15636"/>
        <dbReference type="ChEBI" id="CHEBI:57455"/>
        <dbReference type="ChEBI" id="CHEBI:57783"/>
        <dbReference type="ChEBI" id="CHEBI:58349"/>
        <dbReference type="EC" id="1.5.1.5"/>
    </reaction>
</comment>
<dbReference type="GO" id="GO:0009086">
    <property type="term" value="P:methionine biosynthetic process"/>
    <property type="evidence" value="ECO:0007669"/>
    <property type="project" value="UniProtKB-KW"/>
</dbReference>